<dbReference type="InterPro" id="IPR003779">
    <property type="entry name" value="CMD-like"/>
</dbReference>
<reference evidence="2" key="1">
    <citation type="submission" date="2023-07" db="EMBL/GenBank/DDBJ databases">
        <title>Sequencing the genomes of 1000 actinobacteria strains.</title>
        <authorList>
            <person name="Klenk H.-P."/>
        </authorList>
    </citation>
    <scope>NUCLEOTIDE SEQUENCE</scope>
    <source>
        <strain evidence="2">DSM 45977</strain>
    </source>
</reference>
<dbReference type="EMBL" id="JAVDXW010000001">
    <property type="protein sequence ID" value="MDR7301970.1"/>
    <property type="molecule type" value="Genomic_DNA"/>
</dbReference>
<sequence>MGAQEYIDKIAQGRGFVLDFHKVMAKHDYDVLVATDDLVRGTVLADRELDKNTKELLFILCLVAVRGSRDDLETHIRIALGMGITSQEILEALEILIPLAGVALFKEGFEVWREVTGAEGLEPSAEDVVEG</sequence>
<dbReference type="EC" id="4.1.1.44" evidence="2"/>
<dbReference type="Gene3D" id="1.20.1290.10">
    <property type="entry name" value="AhpD-like"/>
    <property type="match status" value="1"/>
</dbReference>
<dbReference type="InterPro" id="IPR029032">
    <property type="entry name" value="AhpD-like"/>
</dbReference>
<gene>
    <name evidence="2" type="ORF">JOF55_002151</name>
</gene>
<dbReference type="AlphaFoldDB" id="A0AAE3ZDR2"/>
<keyword evidence="3" id="KW-1185">Reference proteome</keyword>
<proteinExistence type="predicted"/>
<evidence type="ECO:0000313" key="2">
    <source>
        <dbReference type="EMBL" id="MDR7301970.1"/>
    </source>
</evidence>
<evidence type="ECO:0000259" key="1">
    <source>
        <dbReference type="Pfam" id="PF02627"/>
    </source>
</evidence>
<dbReference type="RefSeq" id="WP_310273076.1">
    <property type="nucleotide sequence ID" value="NZ_JAVDXW010000001.1"/>
</dbReference>
<dbReference type="GO" id="GO:0051920">
    <property type="term" value="F:peroxiredoxin activity"/>
    <property type="evidence" value="ECO:0007669"/>
    <property type="project" value="InterPro"/>
</dbReference>
<protein>
    <submittedName>
        <fullName evidence="2">4-carboxymuconolactone decarboxylase</fullName>
        <ecNumber evidence="2">4.1.1.44</ecNumber>
    </submittedName>
</protein>
<comment type="caution">
    <text evidence="2">The sequence shown here is derived from an EMBL/GenBank/DDBJ whole genome shotgun (WGS) entry which is preliminary data.</text>
</comment>
<organism evidence="2 3">
    <name type="scientific">Haloactinomyces albus</name>
    <dbReference type="NCBI Taxonomy" id="1352928"/>
    <lineage>
        <taxon>Bacteria</taxon>
        <taxon>Bacillati</taxon>
        <taxon>Actinomycetota</taxon>
        <taxon>Actinomycetes</taxon>
        <taxon>Actinopolysporales</taxon>
        <taxon>Actinopolysporaceae</taxon>
        <taxon>Haloactinomyces</taxon>
    </lineage>
</organism>
<dbReference type="Proteomes" id="UP001180845">
    <property type="component" value="Unassembled WGS sequence"/>
</dbReference>
<name>A0AAE3ZDR2_9ACTN</name>
<feature type="domain" description="Carboxymuconolactone decarboxylase-like" evidence="1">
    <location>
        <begin position="40"/>
        <end position="114"/>
    </location>
</feature>
<evidence type="ECO:0000313" key="3">
    <source>
        <dbReference type="Proteomes" id="UP001180845"/>
    </source>
</evidence>
<accession>A0AAE3ZDR2</accession>
<dbReference type="Pfam" id="PF02627">
    <property type="entry name" value="CMD"/>
    <property type="match status" value="1"/>
</dbReference>
<keyword evidence="2" id="KW-0456">Lyase</keyword>
<dbReference type="SUPFAM" id="SSF69118">
    <property type="entry name" value="AhpD-like"/>
    <property type="match status" value="1"/>
</dbReference>
<dbReference type="GO" id="GO:0047575">
    <property type="term" value="F:4-carboxymuconolactone decarboxylase activity"/>
    <property type="evidence" value="ECO:0007669"/>
    <property type="project" value="UniProtKB-EC"/>
</dbReference>